<sequence length="681" mass="78561">MSQMDLQRQATPSHPPPQILRQNVMINNPQISTYNYTSQVQTTTAQALEVLYNRSAPAAFHNSLERCNPPRCHPSTRRSIRQKLLTFTKDLSAQTVWLHGPAGGGKSAIVQTVSEELHRTNHLAGAFFFSYIVRDDHRHHEKRLITTLAFQLAQNVPAVQPYIQRAIERNLAVFDLSLEEQLDLLILQPFRQLRSESTNHQALLDELPRTFVVDGLDECGDLEAQERVLDVLHRMVYNRDAHPFLVIITSCPETHIKAWFDKHAVLPYMNAINLRQSFESSNSDIKVFFEDEFADIVQFHPFKGHLPADWPHRELITELVRRSSGQFMYATAVTKFIRNPKGVPSERLEYILNAVTAKPSSRNPLVDLDSRHTVILQKAEYLEEFKNLMGVWLTLGGKGPAWLLPSAQMTYIAKLFSFTAPVDVIAAEFSSILQLEITDIPHEYDFETESHFQLCNISLLEFITDPRRAPENVYLDLHSWMSATRRKCHDSLLQEWKSGAELTQPLWDDMIDPFLNYTDWLWKLYSNTIYTRDSALPRDGDRQILGYYEDPVTKHLDVSGLEDELYNPDYNMSAPDFFYPTIFSPQNYTAAVLHYIDIYELNSYSSGPHYTQLVIPIYLLKRCTLSEEIAHKILQSRGVAENLVNRRVRLPSILESNYRTYIKARFNFQSSFVYVSRSADL</sequence>
<gene>
    <name evidence="3" type="ORF">CVT24_001469</name>
</gene>
<dbReference type="Gene3D" id="3.40.50.300">
    <property type="entry name" value="P-loop containing nucleotide triphosphate hydrolases"/>
    <property type="match status" value="1"/>
</dbReference>
<keyword evidence="4" id="KW-1185">Reference proteome</keyword>
<evidence type="ECO:0000313" key="3">
    <source>
        <dbReference type="EMBL" id="PPQ69539.1"/>
    </source>
</evidence>
<evidence type="ECO:0000313" key="4">
    <source>
        <dbReference type="Proteomes" id="UP000284842"/>
    </source>
</evidence>
<proteinExistence type="predicted"/>
<evidence type="ECO:0000259" key="2">
    <source>
        <dbReference type="Pfam" id="PF24883"/>
    </source>
</evidence>
<protein>
    <recommendedName>
        <fullName evidence="2">Nephrocystin 3-like N-terminal domain-containing protein</fullName>
    </recommendedName>
</protein>
<dbReference type="OrthoDB" id="5967843at2759"/>
<dbReference type="Pfam" id="PF24883">
    <property type="entry name" value="NPHP3_N"/>
    <property type="match status" value="1"/>
</dbReference>
<dbReference type="SUPFAM" id="SSF52540">
    <property type="entry name" value="P-loop containing nucleoside triphosphate hydrolases"/>
    <property type="match status" value="1"/>
</dbReference>
<dbReference type="PANTHER" id="PTHR10039">
    <property type="entry name" value="AMELOGENIN"/>
    <property type="match status" value="1"/>
</dbReference>
<dbReference type="PANTHER" id="PTHR10039:SF14">
    <property type="entry name" value="NACHT DOMAIN-CONTAINING PROTEIN"/>
    <property type="match status" value="1"/>
</dbReference>
<dbReference type="Proteomes" id="UP000284842">
    <property type="component" value="Unassembled WGS sequence"/>
</dbReference>
<dbReference type="InParanoid" id="A0A409VTP2"/>
<dbReference type="InterPro" id="IPR027417">
    <property type="entry name" value="P-loop_NTPase"/>
</dbReference>
<evidence type="ECO:0000256" key="1">
    <source>
        <dbReference type="ARBA" id="ARBA00022737"/>
    </source>
</evidence>
<accession>A0A409VTP2</accession>
<reference evidence="3 4" key="1">
    <citation type="journal article" date="2018" name="Evol. Lett.">
        <title>Horizontal gene cluster transfer increased hallucinogenic mushroom diversity.</title>
        <authorList>
            <person name="Reynolds H.T."/>
            <person name="Vijayakumar V."/>
            <person name="Gluck-Thaler E."/>
            <person name="Korotkin H.B."/>
            <person name="Matheny P.B."/>
            <person name="Slot J.C."/>
        </authorList>
    </citation>
    <scope>NUCLEOTIDE SEQUENCE [LARGE SCALE GENOMIC DNA]</scope>
    <source>
        <strain evidence="3 4">2629</strain>
    </source>
</reference>
<dbReference type="InterPro" id="IPR056884">
    <property type="entry name" value="NPHP3-like_N"/>
</dbReference>
<dbReference type="AlphaFoldDB" id="A0A409VTP2"/>
<organism evidence="3 4">
    <name type="scientific">Panaeolus cyanescens</name>
    <dbReference type="NCBI Taxonomy" id="181874"/>
    <lineage>
        <taxon>Eukaryota</taxon>
        <taxon>Fungi</taxon>
        <taxon>Dikarya</taxon>
        <taxon>Basidiomycota</taxon>
        <taxon>Agaricomycotina</taxon>
        <taxon>Agaricomycetes</taxon>
        <taxon>Agaricomycetidae</taxon>
        <taxon>Agaricales</taxon>
        <taxon>Agaricineae</taxon>
        <taxon>Galeropsidaceae</taxon>
        <taxon>Panaeolus</taxon>
    </lineage>
</organism>
<keyword evidence="1" id="KW-0677">Repeat</keyword>
<name>A0A409VTP2_9AGAR</name>
<dbReference type="EMBL" id="NHTK01005982">
    <property type="protein sequence ID" value="PPQ69539.1"/>
    <property type="molecule type" value="Genomic_DNA"/>
</dbReference>
<feature type="domain" description="Nephrocystin 3-like N-terminal" evidence="2">
    <location>
        <begin position="92"/>
        <end position="250"/>
    </location>
</feature>
<comment type="caution">
    <text evidence="3">The sequence shown here is derived from an EMBL/GenBank/DDBJ whole genome shotgun (WGS) entry which is preliminary data.</text>
</comment>